<evidence type="ECO:0000313" key="4">
    <source>
        <dbReference type="Proteomes" id="UP000266376"/>
    </source>
</evidence>
<feature type="transmembrane region" description="Helical" evidence="1">
    <location>
        <begin position="167"/>
        <end position="192"/>
    </location>
</feature>
<evidence type="ECO:0000313" key="3">
    <source>
        <dbReference type="EMBL" id="RHN14927.1"/>
    </source>
</evidence>
<name>A0A395XJP5_9FIRM</name>
<dbReference type="RefSeq" id="WP_118447774.1">
    <property type="nucleotide sequence ID" value="NZ_QRQQ01000010.1"/>
</dbReference>
<dbReference type="Proteomes" id="UP000266376">
    <property type="component" value="Unassembled WGS sequence"/>
</dbReference>
<feature type="transmembrane region" description="Helical" evidence="1">
    <location>
        <begin position="40"/>
        <end position="59"/>
    </location>
</feature>
<evidence type="ECO:0000313" key="5">
    <source>
        <dbReference type="Proteomes" id="UP000285652"/>
    </source>
</evidence>
<dbReference type="EMBL" id="QRQQ01000010">
    <property type="protein sequence ID" value="RHN14927.1"/>
    <property type="molecule type" value="Genomic_DNA"/>
</dbReference>
<organism evidence="2 4">
    <name type="scientific">Dorea formicigenerans</name>
    <dbReference type="NCBI Taxonomy" id="39486"/>
    <lineage>
        <taxon>Bacteria</taxon>
        <taxon>Bacillati</taxon>
        <taxon>Bacillota</taxon>
        <taxon>Clostridia</taxon>
        <taxon>Lachnospirales</taxon>
        <taxon>Lachnospiraceae</taxon>
        <taxon>Dorea</taxon>
    </lineage>
</organism>
<proteinExistence type="predicted"/>
<sequence length="359" mass="41800">MTVYIGIILAIIVVTFLMPWQDSKNVLIEQKKMGLTYYKLQLFIISAILVFFAGVRYNVGADYRQYADNFRAYCTQTLVWNKEPGIRFVSQIADKITDNYGMMFFIMSLITVGLATYTIARESDYYSISILMYIFLGSWHESFNSVRQSAAAAILFWGHRYIKERKFIKWLVVCFVAFLFHTSAIIFVPLYFVPQKQVTIKNVVVLIIIGLIAGMSYDRAFEFVSLIQGKEYVMDAYSVGHISVFRIIVAWIPILFYFLQFYRNEAIKEDNSGIHFYAMISALSGAIILAARYSTYLGRIVIYTDIYNTLFWASMLSKFPKSEKNTRAWIVLILFCYFIYYLNEASGQYLVNYQWIFGK</sequence>
<feature type="transmembrane region" description="Helical" evidence="1">
    <location>
        <begin position="238"/>
        <end position="262"/>
    </location>
</feature>
<dbReference type="AlphaFoldDB" id="A0A395XJP5"/>
<evidence type="ECO:0000313" key="2">
    <source>
        <dbReference type="EMBL" id="RGW46333.1"/>
    </source>
</evidence>
<keyword evidence="1" id="KW-0812">Transmembrane</keyword>
<protein>
    <submittedName>
        <fullName evidence="2">EpsG family protein</fullName>
    </submittedName>
</protein>
<feature type="transmembrane region" description="Helical" evidence="1">
    <location>
        <begin position="198"/>
        <end position="217"/>
    </location>
</feature>
<dbReference type="EMBL" id="QSAJ01000084">
    <property type="protein sequence ID" value="RGW46333.1"/>
    <property type="molecule type" value="Genomic_DNA"/>
</dbReference>
<accession>A0A395XJP5</accession>
<feature type="transmembrane region" description="Helical" evidence="1">
    <location>
        <begin position="326"/>
        <end position="343"/>
    </location>
</feature>
<dbReference type="InterPro" id="IPR049458">
    <property type="entry name" value="EpsG-like"/>
</dbReference>
<reference evidence="4 5" key="1">
    <citation type="submission" date="2018-08" db="EMBL/GenBank/DDBJ databases">
        <title>A genome reference for cultivated species of the human gut microbiota.</title>
        <authorList>
            <person name="Zou Y."/>
            <person name="Xue W."/>
            <person name="Luo G."/>
        </authorList>
    </citation>
    <scope>NUCLEOTIDE SEQUENCE [LARGE SCALE GENOMIC DNA]</scope>
    <source>
        <strain evidence="2 4">AF12-11</strain>
        <strain evidence="3 5">AF31-13BH</strain>
    </source>
</reference>
<keyword evidence="1" id="KW-1133">Transmembrane helix</keyword>
<feature type="transmembrane region" description="Helical" evidence="1">
    <location>
        <begin position="100"/>
        <end position="119"/>
    </location>
</feature>
<gene>
    <name evidence="2" type="ORF">DWV67_16135</name>
    <name evidence="3" type="ORF">DWZ24_11200</name>
</gene>
<evidence type="ECO:0000256" key="1">
    <source>
        <dbReference type="SAM" id="Phobius"/>
    </source>
</evidence>
<feature type="transmembrane region" description="Helical" evidence="1">
    <location>
        <begin position="5"/>
        <end position="20"/>
    </location>
</feature>
<dbReference type="Proteomes" id="UP000285652">
    <property type="component" value="Unassembled WGS sequence"/>
</dbReference>
<feature type="transmembrane region" description="Helical" evidence="1">
    <location>
        <begin position="274"/>
        <end position="293"/>
    </location>
</feature>
<dbReference type="Pfam" id="PF14897">
    <property type="entry name" value="EpsG"/>
    <property type="match status" value="1"/>
</dbReference>
<comment type="caution">
    <text evidence="2">The sequence shown here is derived from an EMBL/GenBank/DDBJ whole genome shotgun (WGS) entry which is preliminary data.</text>
</comment>
<keyword evidence="1" id="KW-0472">Membrane</keyword>